<feature type="compositionally biased region" description="Low complexity" evidence="5">
    <location>
        <begin position="57"/>
        <end position="81"/>
    </location>
</feature>
<dbReference type="AlphaFoldDB" id="A0A8K1C3U8"/>
<evidence type="ECO:0000313" key="7">
    <source>
        <dbReference type="Proteomes" id="UP000794436"/>
    </source>
</evidence>
<dbReference type="GO" id="GO:0051415">
    <property type="term" value="P:microtubule nucleation by interphase microtubule organizing center"/>
    <property type="evidence" value="ECO:0007669"/>
    <property type="project" value="TreeGrafter"/>
</dbReference>
<accession>A0A8K1C3U8</accession>
<dbReference type="GO" id="GO:0090307">
    <property type="term" value="P:mitotic spindle assembly"/>
    <property type="evidence" value="ECO:0007669"/>
    <property type="project" value="TreeGrafter"/>
</dbReference>
<dbReference type="GO" id="GO:0000931">
    <property type="term" value="C:gamma-tubulin ring complex"/>
    <property type="evidence" value="ECO:0007669"/>
    <property type="project" value="InterPro"/>
</dbReference>
<dbReference type="InterPro" id="IPR022214">
    <property type="entry name" value="MZT1"/>
</dbReference>
<dbReference type="GO" id="GO:0033566">
    <property type="term" value="P:gamma-tubulin complex localization"/>
    <property type="evidence" value="ECO:0007669"/>
    <property type="project" value="InterPro"/>
</dbReference>
<organism evidence="6 7">
    <name type="scientific">Pythium oligandrum</name>
    <name type="common">Mycoparasitic fungus</name>
    <dbReference type="NCBI Taxonomy" id="41045"/>
    <lineage>
        <taxon>Eukaryota</taxon>
        <taxon>Sar</taxon>
        <taxon>Stramenopiles</taxon>
        <taxon>Oomycota</taxon>
        <taxon>Peronosporomycetes</taxon>
        <taxon>Pythiales</taxon>
        <taxon>Pythiaceae</taxon>
        <taxon>Pythium</taxon>
    </lineage>
</organism>
<dbReference type="GO" id="GO:0005819">
    <property type="term" value="C:spindle"/>
    <property type="evidence" value="ECO:0007669"/>
    <property type="project" value="TreeGrafter"/>
</dbReference>
<evidence type="ECO:0000256" key="5">
    <source>
        <dbReference type="SAM" id="MobiDB-lite"/>
    </source>
</evidence>
<dbReference type="GO" id="GO:0031021">
    <property type="term" value="C:interphase microtubule organizing center"/>
    <property type="evidence" value="ECO:0007669"/>
    <property type="project" value="TreeGrafter"/>
</dbReference>
<keyword evidence="3" id="KW-0963">Cytoplasm</keyword>
<sequence>MADSVQTLESIYELSRLLNTGLDRETLAILIQLIQQGVNPEALAGVVRDLRKEAAAQRQQEAEQSAASAAAFSQHQQQRQQMHPEPLKKRRNDY</sequence>
<evidence type="ECO:0000313" key="6">
    <source>
        <dbReference type="EMBL" id="TMW55972.1"/>
    </source>
</evidence>
<comment type="similarity">
    <text evidence="2">Belongs to the MOZART1 family.</text>
</comment>
<keyword evidence="4" id="KW-0206">Cytoskeleton</keyword>
<evidence type="ECO:0008006" key="8">
    <source>
        <dbReference type="Google" id="ProtNLM"/>
    </source>
</evidence>
<dbReference type="Proteomes" id="UP000794436">
    <property type="component" value="Unassembled WGS sequence"/>
</dbReference>
<protein>
    <recommendedName>
        <fullName evidence="8">Mitotic-spindle organizing protein 1</fullName>
    </recommendedName>
</protein>
<gene>
    <name evidence="6" type="ORF">Poli38472_008620</name>
</gene>
<dbReference type="PANTHER" id="PTHR28520">
    <property type="entry name" value="MITOTIC-SPINDLE ORGANIZING PROTEIN 1"/>
    <property type="match status" value="1"/>
</dbReference>
<comment type="caution">
    <text evidence="6">The sequence shown here is derived from an EMBL/GenBank/DDBJ whole genome shotgun (WGS) entry which is preliminary data.</text>
</comment>
<evidence type="ECO:0000256" key="2">
    <source>
        <dbReference type="ARBA" id="ARBA00011015"/>
    </source>
</evidence>
<evidence type="ECO:0000256" key="1">
    <source>
        <dbReference type="ARBA" id="ARBA00004267"/>
    </source>
</evidence>
<comment type="subcellular location">
    <subcellularLocation>
        <location evidence="1">Cytoplasm</location>
        <location evidence="1">Cytoskeleton</location>
        <location evidence="1">Microtubule organizing center</location>
    </subcellularLocation>
</comment>
<dbReference type="PANTHER" id="PTHR28520:SF2">
    <property type="entry name" value="MITOTIC-SPINDLE ORGANIZING PROTEIN 1"/>
    <property type="match status" value="1"/>
</dbReference>
<reference evidence="6" key="1">
    <citation type="submission" date="2019-03" db="EMBL/GenBank/DDBJ databases">
        <title>Long read genome sequence of the mycoparasitic Pythium oligandrum ATCC 38472 isolated from sugarbeet rhizosphere.</title>
        <authorList>
            <person name="Gaulin E."/>
        </authorList>
    </citation>
    <scope>NUCLEOTIDE SEQUENCE</scope>
    <source>
        <strain evidence="6">ATCC 38472_TT</strain>
    </source>
</reference>
<proteinExistence type="inferred from homology"/>
<dbReference type="Pfam" id="PF12554">
    <property type="entry name" value="MOZART1"/>
    <property type="match status" value="1"/>
</dbReference>
<dbReference type="EMBL" id="SPLM01000146">
    <property type="protein sequence ID" value="TMW55972.1"/>
    <property type="molecule type" value="Genomic_DNA"/>
</dbReference>
<evidence type="ECO:0000256" key="3">
    <source>
        <dbReference type="ARBA" id="ARBA00022490"/>
    </source>
</evidence>
<dbReference type="OrthoDB" id="48571at2759"/>
<evidence type="ECO:0000256" key="4">
    <source>
        <dbReference type="ARBA" id="ARBA00023212"/>
    </source>
</evidence>
<name>A0A8K1C3U8_PYTOL</name>
<feature type="region of interest" description="Disordered" evidence="5">
    <location>
        <begin position="57"/>
        <end position="94"/>
    </location>
</feature>
<keyword evidence="7" id="KW-1185">Reference proteome</keyword>